<evidence type="ECO:0000256" key="1">
    <source>
        <dbReference type="ARBA" id="ARBA00010641"/>
    </source>
</evidence>
<feature type="domain" description="RNA polymerase sigma-70 region 4" evidence="7">
    <location>
        <begin position="125"/>
        <end position="173"/>
    </location>
</feature>
<evidence type="ECO:0000313" key="9">
    <source>
        <dbReference type="Proteomes" id="UP000677413"/>
    </source>
</evidence>
<gene>
    <name evidence="8" type="ORF">J8N05_37700</name>
</gene>
<dbReference type="Pfam" id="PF04542">
    <property type="entry name" value="Sigma70_r2"/>
    <property type="match status" value="1"/>
</dbReference>
<dbReference type="Proteomes" id="UP000677413">
    <property type="component" value="Unassembled WGS sequence"/>
</dbReference>
<feature type="domain" description="RNA polymerase sigma-70 region 2" evidence="6">
    <location>
        <begin position="27"/>
        <end position="93"/>
    </location>
</feature>
<dbReference type="Gene3D" id="1.10.10.10">
    <property type="entry name" value="Winged helix-like DNA-binding domain superfamily/Winged helix DNA-binding domain"/>
    <property type="match status" value="1"/>
</dbReference>
<keyword evidence="4" id="KW-0238">DNA-binding</keyword>
<dbReference type="SUPFAM" id="SSF88659">
    <property type="entry name" value="Sigma3 and sigma4 domains of RNA polymerase sigma factors"/>
    <property type="match status" value="1"/>
</dbReference>
<evidence type="ECO:0000256" key="4">
    <source>
        <dbReference type="ARBA" id="ARBA00023125"/>
    </source>
</evidence>
<dbReference type="RefSeq" id="WP_210891231.1">
    <property type="nucleotide sequence ID" value="NZ_JAGPYQ010000002.1"/>
</dbReference>
<keyword evidence="3" id="KW-0731">Sigma factor</keyword>
<keyword evidence="5" id="KW-0804">Transcription</keyword>
<comment type="caution">
    <text evidence="8">The sequence shown here is derived from an EMBL/GenBank/DDBJ whole genome shotgun (WGS) entry which is preliminary data.</text>
</comment>
<evidence type="ECO:0000313" key="8">
    <source>
        <dbReference type="EMBL" id="MBQ0853904.1"/>
    </source>
</evidence>
<dbReference type="PANTHER" id="PTHR43133:SF52">
    <property type="entry name" value="ECF RNA POLYMERASE SIGMA FACTOR SIGL"/>
    <property type="match status" value="1"/>
</dbReference>
<dbReference type="Pfam" id="PF04545">
    <property type="entry name" value="Sigma70_r4"/>
    <property type="match status" value="1"/>
</dbReference>
<proteinExistence type="inferred from homology"/>
<dbReference type="SUPFAM" id="SSF88946">
    <property type="entry name" value="Sigma2 domain of RNA polymerase sigma factors"/>
    <property type="match status" value="1"/>
</dbReference>
<evidence type="ECO:0000259" key="7">
    <source>
        <dbReference type="Pfam" id="PF04545"/>
    </source>
</evidence>
<dbReference type="InterPro" id="IPR039425">
    <property type="entry name" value="RNA_pol_sigma-70-like"/>
</dbReference>
<protein>
    <submittedName>
        <fullName evidence="8">Sigma-70 family RNA polymerase sigma factor</fullName>
    </submittedName>
</protein>
<dbReference type="GO" id="GO:0006352">
    <property type="term" value="P:DNA-templated transcription initiation"/>
    <property type="evidence" value="ECO:0007669"/>
    <property type="project" value="InterPro"/>
</dbReference>
<evidence type="ECO:0000256" key="5">
    <source>
        <dbReference type="ARBA" id="ARBA00023163"/>
    </source>
</evidence>
<dbReference type="InterPro" id="IPR036388">
    <property type="entry name" value="WH-like_DNA-bd_sf"/>
</dbReference>
<dbReference type="InterPro" id="IPR007630">
    <property type="entry name" value="RNA_pol_sigma70_r4"/>
</dbReference>
<comment type="similarity">
    <text evidence="1">Belongs to the sigma-70 factor family. ECF subfamily.</text>
</comment>
<dbReference type="GO" id="GO:0003677">
    <property type="term" value="F:DNA binding"/>
    <property type="evidence" value="ECO:0007669"/>
    <property type="project" value="UniProtKB-KW"/>
</dbReference>
<dbReference type="Gene3D" id="1.10.1740.10">
    <property type="match status" value="1"/>
</dbReference>
<dbReference type="PANTHER" id="PTHR43133">
    <property type="entry name" value="RNA POLYMERASE ECF-TYPE SIGMA FACTO"/>
    <property type="match status" value="1"/>
</dbReference>
<reference evidence="8 9" key="1">
    <citation type="submission" date="2021-04" db="EMBL/GenBank/DDBJ databases">
        <authorList>
            <person name="Tang X."/>
            <person name="Zhou X."/>
            <person name="Chen X."/>
            <person name="Cernava T."/>
            <person name="Zhang C."/>
        </authorList>
    </citation>
    <scope>NUCLEOTIDE SEQUENCE [LARGE SCALE GENOMIC DNA]</scope>
    <source>
        <strain evidence="8 9">BH-SS-21</strain>
    </source>
</reference>
<dbReference type="InterPro" id="IPR013325">
    <property type="entry name" value="RNA_pol_sigma_r2"/>
</dbReference>
<organism evidence="8 9">
    <name type="scientific">Streptomyces liliiviolaceus</name>
    <dbReference type="NCBI Taxonomy" id="2823109"/>
    <lineage>
        <taxon>Bacteria</taxon>
        <taxon>Bacillati</taxon>
        <taxon>Actinomycetota</taxon>
        <taxon>Actinomycetes</taxon>
        <taxon>Kitasatosporales</taxon>
        <taxon>Streptomycetaceae</taxon>
        <taxon>Streptomyces</taxon>
    </lineage>
</organism>
<keyword evidence="9" id="KW-1185">Reference proteome</keyword>
<dbReference type="InterPro" id="IPR007627">
    <property type="entry name" value="RNA_pol_sigma70_r2"/>
</dbReference>
<dbReference type="InterPro" id="IPR014284">
    <property type="entry name" value="RNA_pol_sigma-70_dom"/>
</dbReference>
<accession>A0A941BHK2</accession>
<sequence>MTPSAPSPAPLSPRLDEVRQHHVQALLAEHRPAVLAYAEKLLGDRHAAEDVVQEVLIRAWHHIDRLMYRSGSVRGWLITVTRNLIIDRLRSAASRHELVGAEDTDIAQRDHADAVVASIETTALMRRLPLEHREVLFHTYLCGRTVRETAQLMGVPAGTVKSRQHYALTRLRQRFPADGPA</sequence>
<evidence type="ECO:0000256" key="2">
    <source>
        <dbReference type="ARBA" id="ARBA00023015"/>
    </source>
</evidence>
<evidence type="ECO:0000259" key="6">
    <source>
        <dbReference type="Pfam" id="PF04542"/>
    </source>
</evidence>
<dbReference type="NCBIfam" id="TIGR02937">
    <property type="entry name" value="sigma70-ECF"/>
    <property type="match status" value="1"/>
</dbReference>
<dbReference type="GO" id="GO:0016987">
    <property type="term" value="F:sigma factor activity"/>
    <property type="evidence" value="ECO:0007669"/>
    <property type="project" value="UniProtKB-KW"/>
</dbReference>
<keyword evidence="2" id="KW-0805">Transcription regulation</keyword>
<dbReference type="AlphaFoldDB" id="A0A941BHK2"/>
<dbReference type="InterPro" id="IPR013324">
    <property type="entry name" value="RNA_pol_sigma_r3/r4-like"/>
</dbReference>
<evidence type="ECO:0000256" key="3">
    <source>
        <dbReference type="ARBA" id="ARBA00023082"/>
    </source>
</evidence>
<dbReference type="EMBL" id="JAGPYQ010000002">
    <property type="protein sequence ID" value="MBQ0853904.1"/>
    <property type="molecule type" value="Genomic_DNA"/>
</dbReference>
<name>A0A941BHK2_9ACTN</name>
<dbReference type="CDD" id="cd06171">
    <property type="entry name" value="Sigma70_r4"/>
    <property type="match status" value="1"/>
</dbReference>